<keyword evidence="2" id="KW-1185">Reference proteome</keyword>
<comment type="caution">
    <text evidence="1">The sequence shown here is derived from an EMBL/GenBank/DDBJ whole genome shotgun (WGS) entry which is preliminary data.</text>
</comment>
<dbReference type="Proteomes" id="UP000286415">
    <property type="component" value="Unassembled WGS sequence"/>
</dbReference>
<dbReference type="OrthoDB" id="10406928at2759"/>
<reference evidence="1 2" key="2">
    <citation type="journal article" date="2021" name="Genomics">
        <title>High-quality reference genome for Clonorchis sinensis.</title>
        <authorList>
            <person name="Young N.D."/>
            <person name="Stroehlein A.J."/>
            <person name="Kinkar L."/>
            <person name="Wang T."/>
            <person name="Sohn W.M."/>
            <person name="Chang B.C.H."/>
            <person name="Kaur P."/>
            <person name="Weisz D."/>
            <person name="Dudchenko O."/>
            <person name="Aiden E.L."/>
            <person name="Korhonen P.K."/>
            <person name="Gasser R.B."/>
        </authorList>
    </citation>
    <scope>NUCLEOTIDE SEQUENCE [LARGE SCALE GENOMIC DNA]</scope>
    <source>
        <strain evidence="1">Cs-k2</strain>
    </source>
</reference>
<dbReference type="AlphaFoldDB" id="A0A8T1MV66"/>
<evidence type="ECO:0000313" key="2">
    <source>
        <dbReference type="Proteomes" id="UP000286415"/>
    </source>
</evidence>
<organism evidence="1 2">
    <name type="scientific">Clonorchis sinensis</name>
    <name type="common">Chinese liver fluke</name>
    <dbReference type="NCBI Taxonomy" id="79923"/>
    <lineage>
        <taxon>Eukaryota</taxon>
        <taxon>Metazoa</taxon>
        <taxon>Spiralia</taxon>
        <taxon>Lophotrochozoa</taxon>
        <taxon>Platyhelminthes</taxon>
        <taxon>Trematoda</taxon>
        <taxon>Digenea</taxon>
        <taxon>Opisthorchiida</taxon>
        <taxon>Opisthorchiata</taxon>
        <taxon>Opisthorchiidae</taxon>
        <taxon>Clonorchis</taxon>
    </lineage>
</organism>
<evidence type="ECO:0000313" key="1">
    <source>
        <dbReference type="EMBL" id="KAG5453033.1"/>
    </source>
</evidence>
<dbReference type="EMBL" id="NIRI02000013">
    <property type="protein sequence ID" value="KAG5453033.1"/>
    <property type="molecule type" value="Genomic_DNA"/>
</dbReference>
<sequence>MRVPTYLLRGWIANFIQLLLLGALLFQQISLCALPVLRASPGNGPVQTGSEDDYVLSVSAEKRGRYTTG</sequence>
<protein>
    <submittedName>
        <fullName evidence="1">Uncharacterized protein</fullName>
    </submittedName>
</protein>
<gene>
    <name evidence="1" type="ORF">CSKR_202384</name>
</gene>
<proteinExistence type="predicted"/>
<name>A0A8T1MV66_CLOSI</name>
<reference evidence="1 2" key="1">
    <citation type="journal article" date="2018" name="Biotechnol. Adv.">
        <title>Improved genomic resources and new bioinformatic workflow for the carcinogenic parasite Clonorchis sinensis: Biotechnological implications.</title>
        <authorList>
            <person name="Wang D."/>
            <person name="Korhonen P.K."/>
            <person name="Gasser R.B."/>
            <person name="Young N.D."/>
        </authorList>
    </citation>
    <scope>NUCLEOTIDE SEQUENCE [LARGE SCALE GENOMIC DNA]</scope>
    <source>
        <strain evidence="1">Cs-k2</strain>
    </source>
</reference>
<accession>A0A8T1MV66</accession>